<reference evidence="4" key="1">
    <citation type="submission" date="2020-10" db="EMBL/GenBank/DDBJ databases">
        <authorList>
            <person name="Gilroy R."/>
        </authorList>
    </citation>
    <scope>NUCLEOTIDE SEQUENCE</scope>
    <source>
        <strain evidence="4">ChiHjej12B11-29160</strain>
    </source>
</reference>
<dbReference type="SUPFAM" id="SSF53639">
    <property type="entry name" value="AraD/HMP-PK domain-like"/>
    <property type="match status" value="1"/>
</dbReference>
<comment type="caution">
    <text evidence="4">The sequence shown here is derived from an EMBL/GenBank/DDBJ whole genome shotgun (WGS) entry which is preliminary data.</text>
</comment>
<dbReference type="Gene3D" id="3.40.225.10">
    <property type="entry name" value="Class II aldolase/adducin N-terminal domain"/>
    <property type="match status" value="1"/>
</dbReference>
<organism evidence="4 5">
    <name type="scientific">Candidatus Coprovicinus avistercoris</name>
    <dbReference type="NCBI Taxonomy" id="2840754"/>
    <lineage>
        <taxon>Bacteria</taxon>
        <taxon>Bacillati</taxon>
        <taxon>Actinomycetota</taxon>
        <taxon>Coriobacteriia</taxon>
        <taxon>Coriobacteriales</taxon>
        <taxon>Coriobacteriaceae</taxon>
        <taxon>Coriobacteriaceae incertae sedis</taxon>
        <taxon>Candidatus Coprovicinus</taxon>
    </lineage>
</organism>
<dbReference type="Pfam" id="PF00596">
    <property type="entry name" value="Aldolase_II"/>
    <property type="match status" value="1"/>
</dbReference>
<sequence>MENYFVYDDPKQQLFKEEVARGTRLLNIRGLSQSGESGDCSVRDLETGLIYVSGSPDWCFQKNLLDARGWERWVTTIDGDDLIPWSTPTVEWPMHVAIYEARDDIGAVCHTHGVWASVFAALRMDVPLEKADEGLTGVIPCTDYRPAGSPDVGTVVAEAMKDGYDWALMGNHGAVTVGKTLDEAFDKAMYMEHLCERVYFALLAEKHLDSLFA</sequence>
<reference evidence="4" key="2">
    <citation type="journal article" date="2021" name="PeerJ">
        <title>Extensive microbial diversity within the chicken gut microbiome revealed by metagenomics and culture.</title>
        <authorList>
            <person name="Gilroy R."/>
            <person name="Ravi A."/>
            <person name="Getino M."/>
            <person name="Pursley I."/>
            <person name="Horton D.L."/>
            <person name="Alikhan N.F."/>
            <person name="Baker D."/>
            <person name="Gharbi K."/>
            <person name="Hall N."/>
            <person name="Watson M."/>
            <person name="Adriaenssens E.M."/>
            <person name="Foster-Nyarko E."/>
            <person name="Jarju S."/>
            <person name="Secka A."/>
            <person name="Antonio M."/>
            <person name="Oren A."/>
            <person name="Chaudhuri R.R."/>
            <person name="La Ragione R."/>
            <person name="Hildebrand F."/>
            <person name="Pallen M.J."/>
        </authorList>
    </citation>
    <scope>NUCLEOTIDE SEQUENCE</scope>
    <source>
        <strain evidence="4">ChiHjej12B11-29160</strain>
    </source>
</reference>
<accession>A0A9D1HY51</accession>
<keyword evidence="1" id="KW-0479">Metal-binding</keyword>
<keyword evidence="2" id="KW-0456">Lyase</keyword>
<dbReference type="GO" id="GO:0046872">
    <property type="term" value="F:metal ion binding"/>
    <property type="evidence" value="ECO:0007669"/>
    <property type="project" value="UniProtKB-KW"/>
</dbReference>
<dbReference type="InterPro" id="IPR050197">
    <property type="entry name" value="Aldolase_class_II_sugar_metab"/>
</dbReference>
<evidence type="ECO:0000259" key="3">
    <source>
        <dbReference type="SMART" id="SM01007"/>
    </source>
</evidence>
<dbReference type="SMART" id="SM01007">
    <property type="entry name" value="Aldolase_II"/>
    <property type="match status" value="1"/>
</dbReference>
<evidence type="ECO:0000256" key="1">
    <source>
        <dbReference type="ARBA" id="ARBA00022723"/>
    </source>
</evidence>
<dbReference type="AlphaFoldDB" id="A0A9D1HY51"/>
<name>A0A9D1HY51_9ACTN</name>
<evidence type="ECO:0000313" key="4">
    <source>
        <dbReference type="EMBL" id="HIU24748.1"/>
    </source>
</evidence>
<dbReference type="GO" id="GO:0019323">
    <property type="term" value="P:pentose catabolic process"/>
    <property type="evidence" value="ECO:0007669"/>
    <property type="project" value="TreeGrafter"/>
</dbReference>
<dbReference type="PANTHER" id="PTHR22789">
    <property type="entry name" value="FUCULOSE PHOSPHATE ALDOLASE"/>
    <property type="match status" value="1"/>
</dbReference>
<proteinExistence type="predicted"/>
<dbReference type="Proteomes" id="UP000824078">
    <property type="component" value="Unassembled WGS sequence"/>
</dbReference>
<evidence type="ECO:0000256" key="2">
    <source>
        <dbReference type="ARBA" id="ARBA00023239"/>
    </source>
</evidence>
<protein>
    <submittedName>
        <fullName evidence="4">Class II aldolase/adducin family protein</fullName>
    </submittedName>
</protein>
<evidence type="ECO:0000313" key="5">
    <source>
        <dbReference type="Proteomes" id="UP000824078"/>
    </source>
</evidence>
<dbReference type="GO" id="GO:0005829">
    <property type="term" value="C:cytosol"/>
    <property type="evidence" value="ECO:0007669"/>
    <property type="project" value="TreeGrafter"/>
</dbReference>
<feature type="domain" description="Class II aldolase/adducin N-terminal" evidence="3">
    <location>
        <begin position="17"/>
        <end position="199"/>
    </location>
</feature>
<gene>
    <name evidence="4" type="ORF">IAD17_07480</name>
</gene>
<dbReference type="PANTHER" id="PTHR22789:SF0">
    <property type="entry name" value="3-OXO-TETRONATE 4-PHOSPHATE DECARBOXYLASE-RELATED"/>
    <property type="match status" value="1"/>
</dbReference>
<dbReference type="InterPro" id="IPR036409">
    <property type="entry name" value="Aldolase_II/adducin_N_sf"/>
</dbReference>
<dbReference type="EMBL" id="DVMQ01000018">
    <property type="protein sequence ID" value="HIU24748.1"/>
    <property type="molecule type" value="Genomic_DNA"/>
</dbReference>
<dbReference type="GO" id="GO:0016832">
    <property type="term" value="F:aldehyde-lyase activity"/>
    <property type="evidence" value="ECO:0007669"/>
    <property type="project" value="TreeGrafter"/>
</dbReference>
<dbReference type="InterPro" id="IPR001303">
    <property type="entry name" value="Aldolase_II/adducin_N"/>
</dbReference>